<evidence type="ECO:0000256" key="3">
    <source>
        <dbReference type="ARBA" id="ARBA00022475"/>
    </source>
</evidence>
<evidence type="ECO:0000313" key="10">
    <source>
        <dbReference type="Proteomes" id="UP000634206"/>
    </source>
</evidence>
<gene>
    <name evidence="9" type="ORF">JIN83_04255</name>
</gene>
<feature type="transmembrane region" description="Helical" evidence="7">
    <location>
        <begin position="482"/>
        <end position="500"/>
    </location>
</feature>
<dbReference type="Pfam" id="PF02554">
    <property type="entry name" value="CstA"/>
    <property type="match status" value="1"/>
</dbReference>
<evidence type="ECO:0000313" key="9">
    <source>
        <dbReference type="EMBL" id="MBK1854155.1"/>
    </source>
</evidence>
<dbReference type="GO" id="GO:0005886">
    <property type="term" value="C:plasma membrane"/>
    <property type="evidence" value="ECO:0007669"/>
    <property type="project" value="UniProtKB-SubCell"/>
</dbReference>
<accession>A0AAE2SCT7</accession>
<keyword evidence="6 7" id="KW-0472">Membrane</keyword>
<keyword evidence="5 7" id="KW-1133">Transmembrane helix</keyword>
<dbReference type="RefSeq" id="WP_309488761.1">
    <property type="nucleotide sequence ID" value="NZ_JAENIG010000002.1"/>
</dbReference>
<evidence type="ECO:0000256" key="2">
    <source>
        <dbReference type="ARBA" id="ARBA00007755"/>
    </source>
</evidence>
<dbReference type="GO" id="GO:0009267">
    <property type="term" value="P:cellular response to starvation"/>
    <property type="evidence" value="ECO:0007669"/>
    <property type="project" value="InterPro"/>
</dbReference>
<sequence>MFTLVIALGSFVFYLIAYNTYGKWLANKIFKLDPEAKVPSVEFEDGSDYVPTSKGVVFGHHFTSIAGTGPIVGPSLAVMWGWLPALIWVLVGSVFIGAVHDFGALIVSMRNRGQTVGDIAGRVISPRVRVLFLLILFLALTIVLAIFGLVIALVFRAYPQSITPCLLQIPLAVIIGLFIHRKGGNMMLASVGALVLMYLSVIFGDVGWLGGLNESLKSWGLMTWVTVLLVYSYIASVLPVWTLLQPRDYINALQLLSALGLVVLGLIVAGLWGGAPVEGIRPNLEIAAPALESSFEAKQLPMIFPFLFITIACGAISGFHCLVSSGTSSKQLRCETDARFVGYGSMLTEGFLAVLVILACVAGLGLGIQSSDGSVLLGADAWDARYAGWNAMGLGAKVGAFVDGSANFLKAMGVPGQYATALMGVFVASFAATTLDSACRLQRYVVQELAGGLMRKEVDAGAPQPIALNANPLSWLANKHGASIFAIAVAWGMASLPAAAGKPAGTGGMILWPLFGATNQLLGGLAFLVVIFWMKRNRLPVWFVVLPAVPMLVLPAWAMAHQIFVSALGSTESWIAQERWLLVGIGSVSLLLELWMVVEAVAA</sequence>
<feature type="transmembrane region" description="Helical" evidence="7">
    <location>
        <begin position="541"/>
        <end position="560"/>
    </location>
</feature>
<dbReference type="Proteomes" id="UP000634206">
    <property type="component" value="Unassembled WGS sequence"/>
</dbReference>
<name>A0AAE2SCT7_9BACT</name>
<evidence type="ECO:0000256" key="1">
    <source>
        <dbReference type="ARBA" id="ARBA00004651"/>
    </source>
</evidence>
<feature type="transmembrane region" description="Helical" evidence="7">
    <location>
        <begin position="344"/>
        <end position="368"/>
    </location>
</feature>
<comment type="subcellular location">
    <subcellularLocation>
        <location evidence="1">Cell membrane</location>
        <topology evidence="1">Multi-pass membrane protein</topology>
    </subcellularLocation>
</comment>
<dbReference type="PANTHER" id="PTHR30252">
    <property type="entry name" value="INNER MEMBRANE PEPTIDE TRANSPORTER"/>
    <property type="match status" value="1"/>
</dbReference>
<protein>
    <submittedName>
        <fullName evidence="9">Carbon starvation protein A</fullName>
    </submittedName>
</protein>
<dbReference type="InterPro" id="IPR003706">
    <property type="entry name" value="CstA_N"/>
</dbReference>
<comment type="similarity">
    <text evidence="2">Belongs to the peptide transporter carbon starvation (CstA) (TC 2.A.114) family.</text>
</comment>
<keyword evidence="10" id="KW-1185">Reference proteome</keyword>
<evidence type="ECO:0000256" key="7">
    <source>
        <dbReference type="SAM" id="Phobius"/>
    </source>
</evidence>
<feature type="transmembrane region" description="Helical" evidence="7">
    <location>
        <begin position="418"/>
        <end position="435"/>
    </location>
</feature>
<feature type="transmembrane region" description="Helical" evidence="7">
    <location>
        <begin position="85"/>
        <end position="109"/>
    </location>
</feature>
<feature type="transmembrane region" description="Helical" evidence="7">
    <location>
        <begin position="512"/>
        <end position="534"/>
    </location>
</feature>
<feature type="transmembrane region" description="Helical" evidence="7">
    <location>
        <begin position="256"/>
        <end position="275"/>
    </location>
</feature>
<evidence type="ECO:0000256" key="5">
    <source>
        <dbReference type="ARBA" id="ARBA00022989"/>
    </source>
</evidence>
<dbReference type="InterPro" id="IPR051605">
    <property type="entry name" value="CstA"/>
</dbReference>
<feature type="transmembrane region" description="Helical" evidence="7">
    <location>
        <begin position="221"/>
        <end position="244"/>
    </location>
</feature>
<proteinExistence type="inferred from homology"/>
<evidence type="ECO:0000259" key="8">
    <source>
        <dbReference type="Pfam" id="PF02554"/>
    </source>
</evidence>
<reference evidence="9" key="1">
    <citation type="submission" date="2021-01" db="EMBL/GenBank/DDBJ databases">
        <title>Modified the classification status of verrucomicrobia.</title>
        <authorList>
            <person name="Feng X."/>
        </authorList>
    </citation>
    <scope>NUCLEOTIDE SEQUENCE</scope>
    <source>
        <strain evidence="9">5K15</strain>
    </source>
</reference>
<organism evidence="9 10">
    <name type="scientific">Oceaniferula flava</name>
    <dbReference type="NCBI Taxonomy" id="2800421"/>
    <lineage>
        <taxon>Bacteria</taxon>
        <taxon>Pseudomonadati</taxon>
        <taxon>Verrucomicrobiota</taxon>
        <taxon>Verrucomicrobiia</taxon>
        <taxon>Verrucomicrobiales</taxon>
        <taxon>Verrucomicrobiaceae</taxon>
        <taxon>Oceaniferula</taxon>
    </lineage>
</organism>
<feature type="transmembrane region" description="Helical" evidence="7">
    <location>
        <begin position="161"/>
        <end position="179"/>
    </location>
</feature>
<evidence type="ECO:0000256" key="4">
    <source>
        <dbReference type="ARBA" id="ARBA00022692"/>
    </source>
</evidence>
<feature type="transmembrane region" description="Helical" evidence="7">
    <location>
        <begin position="186"/>
        <end position="209"/>
    </location>
</feature>
<dbReference type="PANTHER" id="PTHR30252:SF0">
    <property type="entry name" value="PEPTIDE TRANSPORTER CSTA"/>
    <property type="match status" value="1"/>
</dbReference>
<feature type="transmembrane region" description="Helical" evidence="7">
    <location>
        <begin position="302"/>
        <end position="323"/>
    </location>
</feature>
<feature type="domain" description="CstA N-terminal" evidence="8">
    <location>
        <begin position="4"/>
        <end position="554"/>
    </location>
</feature>
<dbReference type="AlphaFoldDB" id="A0AAE2SCT7"/>
<evidence type="ECO:0000256" key="6">
    <source>
        <dbReference type="ARBA" id="ARBA00023136"/>
    </source>
</evidence>
<keyword evidence="4 7" id="KW-0812">Transmembrane</keyword>
<feature type="transmembrane region" description="Helical" evidence="7">
    <location>
        <begin position="130"/>
        <end position="155"/>
    </location>
</feature>
<feature type="transmembrane region" description="Helical" evidence="7">
    <location>
        <begin position="580"/>
        <end position="602"/>
    </location>
</feature>
<comment type="caution">
    <text evidence="9">The sequence shown here is derived from an EMBL/GenBank/DDBJ whole genome shotgun (WGS) entry which is preliminary data.</text>
</comment>
<keyword evidence="3" id="KW-1003">Cell membrane</keyword>
<dbReference type="EMBL" id="JAENIG010000002">
    <property type="protein sequence ID" value="MBK1854155.1"/>
    <property type="molecule type" value="Genomic_DNA"/>
</dbReference>